<protein>
    <submittedName>
        <fullName evidence="1">Uncharacterized protein</fullName>
    </submittedName>
</protein>
<proteinExistence type="predicted"/>
<organism evidence="1 2">
    <name type="scientific">Caerostris extrusa</name>
    <name type="common">Bark spider</name>
    <name type="synonym">Caerostris bankana</name>
    <dbReference type="NCBI Taxonomy" id="172846"/>
    <lineage>
        <taxon>Eukaryota</taxon>
        <taxon>Metazoa</taxon>
        <taxon>Ecdysozoa</taxon>
        <taxon>Arthropoda</taxon>
        <taxon>Chelicerata</taxon>
        <taxon>Arachnida</taxon>
        <taxon>Araneae</taxon>
        <taxon>Araneomorphae</taxon>
        <taxon>Entelegynae</taxon>
        <taxon>Araneoidea</taxon>
        <taxon>Araneidae</taxon>
        <taxon>Caerostris</taxon>
    </lineage>
</organism>
<evidence type="ECO:0000313" key="2">
    <source>
        <dbReference type="Proteomes" id="UP001054945"/>
    </source>
</evidence>
<sequence length="83" mass="9088">MFIRISIEVPGKENDPYPASGPYCCGGPLFAVHLELSPSGAGVLHLLVLLLSRGSFSSRKPFAPRGGSYGSFFFRYNKFTCRN</sequence>
<dbReference type="EMBL" id="BPLR01004197">
    <property type="protein sequence ID" value="GIX93118.1"/>
    <property type="molecule type" value="Genomic_DNA"/>
</dbReference>
<dbReference type="AlphaFoldDB" id="A0AAV4P7Z2"/>
<accession>A0AAV4P7Z2</accession>
<name>A0AAV4P7Z2_CAEEX</name>
<comment type="caution">
    <text evidence="1">The sequence shown here is derived from an EMBL/GenBank/DDBJ whole genome shotgun (WGS) entry which is preliminary data.</text>
</comment>
<dbReference type="Proteomes" id="UP001054945">
    <property type="component" value="Unassembled WGS sequence"/>
</dbReference>
<gene>
    <name evidence="1" type="ORF">CEXT_179571</name>
</gene>
<keyword evidence="2" id="KW-1185">Reference proteome</keyword>
<evidence type="ECO:0000313" key="1">
    <source>
        <dbReference type="EMBL" id="GIX93118.1"/>
    </source>
</evidence>
<reference evidence="1 2" key="1">
    <citation type="submission" date="2021-06" db="EMBL/GenBank/DDBJ databases">
        <title>Caerostris extrusa draft genome.</title>
        <authorList>
            <person name="Kono N."/>
            <person name="Arakawa K."/>
        </authorList>
    </citation>
    <scope>NUCLEOTIDE SEQUENCE [LARGE SCALE GENOMIC DNA]</scope>
</reference>